<sequence>PSYSPPKTSFNLYRLTCRFSASFFLTNRKCLRFTALFKIPFVVHQDIYSKFYIESSLRCLQSKSTR</sequence>
<protein>
    <submittedName>
        <fullName evidence="1">Uncharacterized protein</fullName>
    </submittedName>
</protein>
<evidence type="ECO:0000313" key="1">
    <source>
        <dbReference type="EMBL" id="CDW21019.1"/>
    </source>
</evidence>
<reference evidence="1" key="1">
    <citation type="submission" date="2014-05" db="EMBL/GenBank/DDBJ databases">
        <authorList>
            <person name="Chronopoulou M."/>
        </authorList>
    </citation>
    <scope>NUCLEOTIDE SEQUENCE</scope>
    <source>
        <tissue evidence="1">Whole organism</tissue>
    </source>
</reference>
<accession>A0A0K2T4L0</accession>
<dbReference type="AlphaFoldDB" id="A0A0K2T4L0"/>
<organism evidence="1">
    <name type="scientific">Lepeophtheirus salmonis</name>
    <name type="common">Salmon louse</name>
    <name type="synonym">Caligus salmonis</name>
    <dbReference type="NCBI Taxonomy" id="72036"/>
    <lineage>
        <taxon>Eukaryota</taxon>
        <taxon>Metazoa</taxon>
        <taxon>Ecdysozoa</taxon>
        <taxon>Arthropoda</taxon>
        <taxon>Crustacea</taxon>
        <taxon>Multicrustacea</taxon>
        <taxon>Hexanauplia</taxon>
        <taxon>Copepoda</taxon>
        <taxon>Siphonostomatoida</taxon>
        <taxon>Caligidae</taxon>
        <taxon>Lepeophtheirus</taxon>
    </lineage>
</organism>
<name>A0A0K2T4L0_LEPSM</name>
<dbReference type="EMBL" id="HACA01003658">
    <property type="protein sequence ID" value="CDW21019.1"/>
    <property type="molecule type" value="Transcribed_RNA"/>
</dbReference>
<proteinExistence type="predicted"/>
<feature type="non-terminal residue" evidence="1">
    <location>
        <position position="1"/>
    </location>
</feature>
<feature type="non-terminal residue" evidence="1">
    <location>
        <position position="66"/>
    </location>
</feature>